<dbReference type="EMBL" id="MGGI01000018">
    <property type="protein sequence ID" value="OGM25928.1"/>
    <property type="molecule type" value="Genomic_DNA"/>
</dbReference>
<evidence type="ECO:0000313" key="2">
    <source>
        <dbReference type="Proteomes" id="UP000178851"/>
    </source>
</evidence>
<comment type="caution">
    <text evidence="1">The sequence shown here is derived from an EMBL/GenBank/DDBJ whole genome shotgun (WGS) entry which is preliminary data.</text>
</comment>
<name>A0A1F7YH52_9BACT</name>
<gene>
    <name evidence="1" type="ORF">A2627_02270</name>
</gene>
<reference evidence="1 2" key="1">
    <citation type="journal article" date="2016" name="Nat. Commun.">
        <title>Thousands of microbial genomes shed light on interconnected biogeochemical processes in an aquifer system.</title>
        <authorList>
            <person name="Anantharaman K."/>
            <person name="Brown C.T."/>
            <person name="Hug L.A."/>
            <person name="Sharon I."/>
            <person name="Castelle C.J."/>
            <person name="Probst A.J."/>
            <person name="Thomas B.C."/>
            <person name="Singh A."/>
            <person name="Wilkins M.J."/>
            <person name="Karaoz U."/>
            <person name="Brodie E.L."/>
            <person name="Williams K.H."/>
            <person name="Hubbard S.S."/>
            <person name="Banfield J.F."/>
        </authorList>
    </citation>
    <scope>NUCLEOTIDE SEQUENCE [LARGE SCALE GENOMIC DNA]</scope>
</reference>
<organism evidence="1 2">
    <name type="scientific">Candidatus Woesebacteria bacterium RIFCSPHIGHO2_01_FULL_39_28</name>
    <dbReference type="NCBI Taxonomy" id="1802496"/>
    <lineage>
        <taxon>Bacteria</taxon>
        <taxon>Candidatus Woeseibacteriota</taxon>
    </lineage>
</organism>
<protein>
    <submittedName>
        <fullName evidence="1">Uncharacterized protein</fullName>
    </submittedName>
</protein>
<proteinExistence type="predicted"/>
<dbReference type="Proteomes" id="UP000178851">
    <property type="component" value="Unassembled WGS sequence"/>
</dbReference>
<dbReference type="AlphaFoldDB" id="A0A1F7YH52"/>
<sequence>MYYTQKVTPEKINQEDRDRNLYEQIVADYLRYGSVDKVVREREYPVSYVEIHRIISKWGIVKATGRSNTKMSEILSFLSYMAHVGLPLESLYKEMPPSFQPSLETLYRILHCVKEEVIRRVGTAVVITPFQNPGLVLVANDISTPRIELGKPYGSLSLPMGFSSKYDSPNQSILRVCQQEVFTRQTIKGNFPYSVLSEEPEPLMKIDIADVRVCVYSLELPRNLGNTRNFWSYKLTGYKFVSVDDLAGRNQNLNLRAGIKEIAMGYQNFLRGEVSYQPQISILNQELLNYSAAFTGGLNLYP</sequence>
<accession>A0A1F7YH52</accession>
<evidence type="ECO:0000313" key="1">
    <source>
        <dbReference type="EMBL" id="OGM25928.1"/>
    </source>
</evidence>